<feature type="region of interest" description="Disordered" evidence="6">
    <location>
        <begin position="749"/>
        <end position="792"/>
    </location>
</feature>
<dbReference type="AlphaFoldDB" id="A0A9D4UVW3"/>
<dbReference type="GO" id="GO:0005634">
    <property type="term" value="C:nucleus"/>
    <property type="evidence" value="ECO:0007669"/>
    <property type="project" value="UniProtKB-SubCell"/>
</dbReference>
<dbReference type="PANTHER" id="PTHR31429:SF24">
    <property type="entry name" value="WRKY TRANSCRIPTION FACTOR 72-RELATED"/>
    <property type="match status" value="1"/>
</dbReference>
<keyword evidence="3" id="KW-0238">DNA-binding</keyword>
<dbReference type="InterPro" id="IPR036576">
    <property type="entry name" value="WRKY_dom_sf"/>
</dbReference>
<evidence type="ECO:0000313" key="8">
    <source>
        <dbReference type="EMBL" id="KAI5074493.1"/>
    </source>
</evidence>
<dbReference type="FunFam" id="2.20.25.80:FF:000002">
    <property type="entry name" value="probable WRKY transcription factor 31"/>
    <property type="match status" value="1"/>
</dbReference>
<dbReference type="Pfam" id="PF03106">
    <property type="entry name" value="WRKY"/>
    <property type="match status" value="1"/>
</dbReference>
<evidence type="ECO:0000259" key="7">
    <source>
        <dbReference type="PROSITE" id="PS50811"/>
    </source>
</evidence>
<dbReference type="GO" id="GO:0003700">
    <property type="term" value="F:DNA-binding transcription factor activity"/>
    <property type="evidence" value="ECO:0007669"/>
    <property type="project" value="InterPro"/>
</dbReference>
<sequence>MEAGAAQRAKGATWTSNVEDDENKDSNEETLTDYLSGEHVESASLNDRHGDMQAADDDGDREDIQTRNKGMQLDLKLSLVDGYGPPTQSMANKQVDESCSLSLRKESNNIARISSPPSTSYAGDNQVSILQAEMGQIKEENERLRFILRQTIKQYEVLRAQLGLLTTSTSHQPHLVNGHVGHVNSGKEAPLEMWHSSKSKLMNNQSTHHSMSNPDFSFTRKMDFFKGNVYDHEDTKPGSQLPNLMSIPSQKRKAEEILEDGLGYTQRKEGSSPHNGLVFKKQVFEGERHIQSSPSFHAISPSENVNVGDNLSDQYPLELNLSKSVASNDNLHIKEITSGEICDSTSKTMNLEVVDVSPLRSSNMSLTPPTCSATPTTTTASLSTSSTITGHLADPLVRKSRVSVRARCDAPMMNDGCQWRKYGQKIAKGNPCPRAYYRCTMAPACPVRKQVQRCAEDMSILITTYEGQHNHPLPLMAATMASTTSTAACSLLSSSIYSNPMHSSTISSSSRALNSNGSKYMNNCLDTSPQNLFMNSPTLPLHALYLQSSKHTSFDQNISLDILKNSLPTNTNLSLGNHSIDPNVPLSNTQGLRRASSLPLPFNSKSSSTLSNSSNHILPKPIENCYNAVDLVKSSFLNRTHEQQGGGANTQAVSENSNTFATNISTMLESHELTTALSTALKSIVHDGSGTVKPGQKASVASTGSPVKTWMDILALQQQQQQKQMHVTNSMKSNTTTVLDSSIATLLSSPHFHSHTSPESRASNNVPNATSIEAHPTNQSSSTLEHTSTFHM</sequence>
<feature type="domain" description="WRKY" evidence="7">
    <location>
        <begin position="408"/>
        <end position="474"/>
    </location>
</feature>
<dbReference type="SUPFAM" id="SSF118290">
    <property type="entry name" value="WRKY DNA-binding domain"/>
    <property type="match status" value="1"/>
</dbReference>
<evidence type="ECO:0000256" key="1">
    <source>
        <dbReference type="ARBA" id="ARBA00004123"/>
    </source>
</evidence>
<dbReference type="EMBL" id="JABFUD020000010">
    <property type="protein sequence ID" value="KAI5074493.1"/>
    <property type="molecule type" value="Genomic_DNA"/>
</dbReference>
<dbReference type="InterPro" id="IPR044810">
    <property type="entry name" value="WRKY_plant"/>
</dbReference>
<feature type="compositionally biased region" description="Basic and acidic residues" evidence="6">
    <location>
        <begin position="36"/>
        <end position="51"/>
    </location>
</feature>
<gene>
    <name evidence="8" type="ORF">GOP47_0010454</name>
</gene>
<dbReference type="Gene3D" id="2.20.25.80">
    <property type="entry name" value="WRKY domain"/>
    <property type="match status" value="1"/>
</dbReference>
<reference evidence="8" key="1">
    <citation type="submission" date="2021-01" db="EMBL/GenBank/DDBJ databases">
        <title>Adiantum capillus-veneris genome.</title>
        <authorList>
            <person name="Fang Y."/>
            <person name="Liao Q."/>
        </authorList>
    </citation>
    <scope>NUCLEOTIDE SEQUENCE</scope>
    <source>
        <strain evidence="8">H3</strain>
        <tissue evidence="8">Leaf</tissue>
    </source>
</reference>
<evidence type="ECO:0000256" key="6">
    <source>
        <dbReference type="SAM" id="MobiDB-lite"/>
    </source>
</evidence>
<evidence type="ECO:0000256" key="4">
    <source>
        <dbReference type="ARBA" id="ARBA00023163"/>
    </source>
</evidence>
<dbReference type="PANTHER" id="PTHR31429">
    <property type="entry name" value="WRKY TRANSCRIPTION FACTOR 36-RELATED"/>
    <property type="match status" value="1"/>
</dbReference>
<dbReference type="PROSITE" id="PS50811">
    <property type="entry name" value="WRKY"/>
    <property type="match status" value="1"/>
</dbReference>
<feature type="compositionally biased region" description="Polar residues" evidence="6">
    <location>
        <begin position="755"/>
        <end position="792"/>
    </location>
</feature>
<comment type="subcellular location">
    <subcellularLocation>
        <location evidence="1">Nucleus</location>
    </subcellularLocation>
</comment>
<evidence type="ECO:0000256" key="2">
    <source>
        <dbReference type="ARBA" id="ARBA00023015"/>
    </source>
</evidence>
<keyword evidence="4" id="KW-0804">Transcription</keyword>
<organism evidence="8 9">
    <name type="scientific">Adiantum capillus-veneris</name>
    <name type="common">Maidenhair fern</name>
    <dbReference type="NCBI Taxonomy" id="13818"/>
    <lineage>
        <taxon>Eukaryota</taxon>
        <taxon>Viridiplantae</taxon>
        <taxon>Streptophyta</taxon>
        <taxon>Embryophyta</taxon>
        <taxon>Tracheophyta</taxon>
        <taxon>Polypodiopsida</taxon>
        <taxon>Polypodiidae</taxon>
        <taxon>Polypodiales</taxon>
        <taxon>Pteridineae</taxon>
        <taxon>Pteridaceae</taxon>
        <taxon>Vittarioideae</taxon>
        <taxon>Adiantum</taxon>
    </lineage>
</organism>
<dbReference type="SMART" id="SM00774">
    <property type="entry name" value="WRKY"/>
    <property type="match status" value="1"/>
</dbReference>
<keyword evidence="2" id="KW-0805">Transcription regulation</keyword>
<accession>A0A9D4UVW3</accession>
<keyword evidence="9" id="KW-1185">Reference proteome</keyword>
<protein>
    <recommendedName>
        <fullName evidence="7">WRKY domain-containing protein</fullName>
    </recommendedName>
</protein>
<proteinExistence type="predicted"/>
<comment type="caution">
    <text evidence="8">The sequence shown here is derived from an EMBL/GenBank/DDBJ whole genome shotgun (WGS) entry which is preliminary data.</text>
</comment>
<evidence type="ECO:0000256" key="5">
    <source>
        <dbReference type="ARBA" id="ARBA00023242"/>
    </source>
</evidence>
<dbReference type="OrthoDB" id="779182at2759"/>
<dbReference type="GO" id="GO:0043565">
    <property type="term" value="F:sequence-specific DNA binding"/>
    <property type="evidence" value="ECO:0007669"/>
    <property type="project" value="InterPro"/>
</dbReference>
<evidence type="ECO:0000256" key="3">
    <source>
        <dbReference type="ARBA" id="ARBA00023125"/>
    </source>
</evidence>
<feature type="compositionally biased region" description="Acidic residues" evidence="6">
    <location>
        <begin position="18"/>
        <end position="31"/>
    </location>
</feature>
<keyword evidence="5" id="KW-0539">Nucleus</keyword>
<evidence type="ECO:0000313" key="9">
    <source>
        <dbReference type="Proteomes" id="UP000886520"/>
    </source>
</evidence>
<dbReference type="Proteomes" id="UP000886520">
    <property type="component" value="Chromosome 10"/>
</dbReference>
<dbReference type="InterPro" id="IPR003657">
    <property type="entry name" value="WRKY_dom"/>
</dbReference>
<feature type="region of interest" description="Disordered" evidence="6">
    <location>
        <begin position="1"/>
        <end position="64"/>
    </location>
</feature>
<name>A0A9D4UVW3_ADICA</name>